<dbReference type="InterPro" id="IPR013813">
    <property type="entry name" value="Endoribo_LPSP/chorism_mut-like"/>
</dbReference>
<gene>
    <name evidence="2" type="ORF">VZ95_14960</name>
</gene>
<dbReference type="Gene3D" id="3.30.1330.40">
    <property type="entry name" value="RutC-like"/>
    <property type="match status" value="1"/>
</dbReference>
<comment type="caution">
    <text evidence="2">The sequence shown here is derived from an EMBL/GenBank/DDBJ whole genome shotgun (WGS) entry which is preliminary data.</text>
</comment>
<keyword evidence="3" id="KW-1185">Reference proteome</keyword>
<dbReference type="Proteomes" id="UP000033774">
    <property type="component" value="Unassembled WGS sequence"/>
</dbReference>
<dbReference type="Pfam" id="PF14588">
    <property type="entry name" value="YjgF_endoribonc"/>
    <property type="match status" value="1"/>
</dbReference>
<evidence type="ECO:0000313" key="3">
    <source>
        <dbReference type="Proteomes" id="UP000033774"/>
    </source>
</evidence>
<dbReference type="EMBL" id="LAJY01000423">
    <property type="protein sequence ID" value="KJV08876.1"/>
    <property type="molecule type" value="Genomic_DNA"/>
</dbReference>
<proteinExistence type="predicted"/>
<dbReference type="RefSeq" id="WP_045776571.1">
    <property type="nucleotide sequence ID" value="NZ_LAJY01000423.1"/>
</dbReference>
<dbReference type="AlphaFoldDB" id="A0A0F3IQ59"/>
<accession>A0A0F3IQ59</accession>
<name>A0A0F3IQ59_9PROT</name>
<evidence type="ECO:0000313" key="2">
    <source>
        <dbReference type="EMBL" id="KJV08876.1"/>
    </source>
</evidence>
<protein>
    <submittedName>
        <fullName evidence="2">Endoribonuclease</fullName>
    </submittedName>
</protein>
<feature type="domain" description="Endoribonuclease L-PSP/chorismate mutase-like" evidence="1">
    <location>
        <begin position="6"/>
        <end position="145"/>
    </location>
</feature>
<dbReference type="PANTHER" id="PTHR43760:SF1">
    <property type="entry name" value="ENDORIBONUCLEASE L-PSP_CHORISMATE MUTASE-LIKE DOMAIN-CONTAINING PROTEIN"/>
    <property type="match status" value="1"/>
</dbReference>
<reference evidence="2 3" key="1">
    <citation type="submission" date="2015-03" db="EMBL/GenBank/DDBJ databases">
        <title>Draft genome sequence of Elstera litoralis.</title>
        <authorList>
            <person name="Rahalkar M.C."/>
            <person name="Dhakephalkar P.K."/>
            <person name="Pore S.D."/>
            <person name="Arora P."/>
            <person name="Kapse N.G."/>
            <person name="Pandit P.S."/>
        </authorList>
    </citation>
    <scope>NUCLEOTIDE SEQUENCE [LARGE SCALE GENOMIC DNA]</scope>
    <source>
        <strain evidence="2 3">Dia-1</strain>
    </source>
</reference>
<dbReference type="OrthoDB" id="9806350at2"/>
<dbReference type="PATRIC" id="fig|552518.3.peg.2809"/>
<dbReference type="InterPro" id="IPR035959">
    <property type="entry name" value="RutC-like_sf"/>
</dbReference>
<dbReference type="SUPFAM" id="SSF55298">
    <property type="entry name" value="YjgF-like"/>
    <property type="match status" value="1"/>
</dbReference>
<evidence type="ECO:0000259" key="1">
    <source>
        <dbReference type="Pfam" id="PF14588"/>
    </source>
</evidence>
<dbReference type="CDD" id="cd02199">
    <property type="entry name" value="YjgF_YER057c_UK114_like_1"/>
    <property type="match status" value="1"/>
</dbReference>
<sequence length="154" mass="15774">MAGKVETRLKELGIVVPAVVPPAANYVPGVITGNLLFTAGQLPMQDGKLTTAGKVGGDVSVEDAAAAAQLCALNVLAVAKASLGSLERIKRLVKVVGFINGVPEFADHAKVMNGASDFFVSVLGEAGKHARSSVGMGSLPFNASVEVEAIFEIE</sequence>
<organism evidence="2 3">
    <name type="scientific">Elstera litoralis</name>
    <dbReference type="NCBI Taxonomy" id="552518"/>
    <lineage>
        <taxon>Bacteria</taxon>
        <taxon>Pseudomonadati</taxon>
        <taxon>Pseudomonadota</taxon>
        <taxon>Alphaproteobacteria</taxon>
        <taxon>Rhodospirillales</taxon>
        <taxon>Rhodospirillaceae</taxon>
        <taxon>Elstera</taxon>
    </lineage>
</organism>
<dbReference type="PANTHER" id="PTHR43760">
    <property type="entry name" value="ENDORIBONUCLEASE-RELATED"/>
    <property type="match status" value="1"/>
</dbReference>